<name>A0A6G1IZZ3_9PLEO</name>
<evidence type="ECO:0000256" key="1">
    <source>
        <dbReference type="SAM" id="MobiDB-lite"/>
    </source>
</evidence>
<dbReference type="EMBL" id="MU005583">
    <property type="protein sequence ID" value="KAF2683824.1"/>
    <property type="molecule type" value="Genomic_DNA"/>
</dbReference>
<protein>
    <submittedName>
        <fullName evidence="2">Uncharacterized protein</fullName>
    </submittedName>
</protein>
<evidence type="ECO:0000313" key="2">
    <source>
        <dbReference type="EMBL" id="KAF2683824.1"/>
    </source>
</evidence>
<feature type="compositionally biased region" description="Polar residues" evidence="1">
    <location>
        <begin position="85"/>
        <end position="101"/>
    </location>
</feature>
<dbReference type="InterPro" id="IPR036770">
    <property type="entry name" value="Ankyrin_rpt-contain_sf"/>
</dbReference>
<feature type="region of interest" description="Disordered" evidence="1">
    <location>
        <begin position="79"/>
        <end position="101"/>
    </location>
</feature>
<dbReference type="Proteomes" id="UP000799291">
    <property type="component" value="Unassembled WGS sequence"/>
</dbReference>
<proteinExistence type="predicted"/>
<keyword evidence="3" id="KW-1185">Reference proteome</keyword>
<organism evidence="2 3">
    <name type="scientific">Lentithecium fluviatile CBS 122367</name>
    <dbReference type="NCBI Taxonomy" id="1168545"/>
    <lineage>
        <taxon>Eukaryota</taxon>
        <taxon>Fungi</taxon>
        <taxon>Dikarya</taxon>
        <taxon>Ascomycota</taxon>
        <taxon>Pezizomycotina</taxon>
        <taxon>Dothideomycetes</taxon>
        <taxon>Pleosporomycetidae</taxon>
        <taxon>Pleosporales</taxon>
        <taxon>Massarineae</taxon>
        <taxon>Lentitheciaceae</taxon>
        <taxon>Lentithecium</taxon>
    </lineage>
</organism>
<dbReference type="OrthoDB" id="426293at2759"/>
<reference evidence="2" key="1">
    <citation type="journal article" date="2020" name="Stud. Mycol.">
        <title>101 Dothideomycetes genomes: a test case for predicting lifestyles and emergence of pathogens.</title>
        <authorList>
            <person name="Haridas S."/>
            <person name="Albert R."/>
            <person name="Binder M."/>
            <person name="Bloem J."/>
            <person name="Labutti K."/>
            <person name="Salamov A."/>
            <person name="Andreopoulos B."/>
            <person name="Baker S."/>
            <person name="Barry K."/>
            <person name="Bills G."/>
            <person name="Bluhm B."/>
            <person name="Cannon C."/>
            <person name="Castanera R."/>
            <person name="Culley D."/>
            <person name="Daum C."/>
            <person name="Ezra D."/>
            <person name="Gonzalez J."/>
            <person name="Henrissat B."/>
            <person name="Kuo A."/>
            <person name="Liang C."/>
            <person name="Lipzen A."/>
            <person name="Lutzoni F."/>
            <person name="Magnuson J."/>
            <person name="Mondo S."/>
            <person name="Nolan M."/>
            <person name="Ohm R."/>
            <person name="Pangilinan J."/>
            <person name="Park H.-J."/>
            <person name="Ramirez L."/>
            <person name="Alfaro M."/>
            <person name="Sun H."/>
            <person name="Tritt A."/>
            <person name="Yoshinaga Y."/>
            <person name="Zwiers L.-H."/>
            <person name="Turgeon B."/>
            <person name="Goodwin S."/>
            <person name="Spatafora J."/>
            <person name="Crous P."/>
            <person name="Grigoriev I."/>
        </authorList>
    </citation>
    <scope>NUCLEOTIDE SEQUENCE</scope>
    <source>
        <strain evidence="2">CBS 122367</strain>
    </source>
</reference>
<accession>A0A6G1IZZ3</accession>
<gene>
    <name evidence="2" type="ORF">K458DRAFT_418800</name>
</gene>
<dbReference type="SUPFAM" id="SSF48403">
    <property type="entry name" value="Ankyrin repeat"/>
    <property type="match status" value="1"/>
</dbReference>
<sequence>MREVLLPGIPKTYLQVFYKQPWYRTRIPATAIVSILEVLLAHGADVNTTNDSMRRPLDIARKYHDASVLDFLVAHGAKPGAGYDNESTSLELTSNGTETGG</sequence>
<dbReference type="AlphaFoldDB" id="A0A6G1IZZ3"/>
<evidence type="ECO:0000313" key="3">
    <source>
        <dbReference type="Proteomes" id="UP000799291"/>
    </source>
</evidence>
<dbReference type="Gene3D" id="1.25.40.20">
    <property type="entry name" value="Ankyrin repeat-containing domain"/>
    <property type="match status" value="1"/>
</dbReference>